<dbReference type="GO" id="GO:0004478">
    <property type="term" value="F:methionine adenosyltransferase activity"/>
    <property type="evidence" value="ECO:0007669"/>
    <property type="project" value="UniProtKB-EC"/>
</dbReference>
<dbReference type="CDD" id="cd18079">
    <property type="entry name" value="S-AdoMet_synt"/>
    <property type="match status" value="1"/>
</dbReference>
<feature type="domain" description="S-adenosylmethionine synthetase C-terminal" evidence="15">
    <location>
        <begin position="272"/>
        <end position="409"/>
    </location>
</feature>
<dbReference type="Proteomes" id="UP000828390">
    <property type="component" value="Unassembled WGS sequence"/>
</dbReference>
<comment type="cofactor">
    <cofactor evidence="11">
        <name>K(+)</name>
        <dbReference type="ChEBI" id="CHEBI:29103"/>
    </cofactor>
    <text evidence="11">Binds 1 potassium ion per subunit. The potassium ion interacts primarily with the substrate.</text>
</comment>
<reference evidence="16" key="2">
    <citation type="submission" date="2020-11" db="EMBL/GenBank/DDBJ databases">
        <authorList>
            <person name="McCartney M.A."/>
            <person name="Auch B."/>
            <person name="Kono T."/>
            <person name="Mallez S."/>
            <person name="Becker A."/>
            <person name="Gohl D.M."/>
            <person name="Silverstein K.A.T."/>
            <person name="Koren S."/>
            <person name="Bechman K.B."/>
            <person name="Herman A."/>
            <person name="Abrahante J.E."/>
            <person name="Garbe J."/>
        </authorList>
    </citation>
    <scope>NUCLEOTIDE SEQUENCE</scope>
    <source>
        <strain evidence="16">Duluth1</strain>
        <tissue evidence="16">Whole animal</tissue>
    </source>
</reference>
<dbReference type="EC" id="2.5.1.6" evidence="11"/>
<dbReference type="GO" id="GO:0005524">
    <property type="term" value="F:ATP binding"/>
    <property type="evidence" value="ECO:0007669"/>
    <property type="project" value="UniProtKB-KW"/>
</dbReference>
<dbReference type="FunFam" id="3.30.300.10:FF:000003">
    <property type="entry name" value="S-adenosylmethionine synthase"/>
    <property type="match status" value="1"/>
</dbReference>
<dbReference type="GO" id="GO:0006556">
    <property type="term" value="P:S-adenosylmethionine biosynthetic process"/>
    <property type="evidence" value="ECO:0007669"/>
    <property type="project" value="InterPro"/>
</dbReference>
<keyword evidence="17" id="KW-1185">Reference proteome</keyword>
<evidence type="ECO:0000256" key="9">
    <source>
        <dbReference type="ARBA" id="ARBA00022958"/>
    </source>
</evidence>
<evidence type="ECO:0000256" key="8">
    <source>
        <dbReference type="ARBA" id="ARBA00022842"/>
    </source>
</evidence>
<dbReference type="InterPro" id="IPR002133">
    <property type="entry name" value="S-AdoMet_synthetase"/>
</dbReference>
<dbReference type="InterPro" id="IPR022630">
    <property type="entry name" value="S-AdoMet_synt_C"/>
</dbReference>
<dbReference type="InterPro" id="IPR022631">
    <property type="entry name" value="ADOMET_SYNTHASE_CS"/>
</dbReference>
<proteinExistence type="inferred from homology"/>
<dbReference type="EMBL" id="JAIWYP010000002">
    <property type="protein sequence ID" value="KAH3861227.1"/>
    <property type="molecule type" value="Genomic_DNA"/>
</dbReference>
<evidence type="ECO:0000256" key="6">
    <source>
        <dbReference type="ARBA" id="ARBA00022741"/>
    </source>
</evidence>
<dbReference type="SUPFAM" id="SSF55973">
    <property type="entry name" value="S-adenosylmethionine synthetase"/>
    <property type="match status" value="3"/>
</dbReference>
<evidence type="ECO:0000256" key="1">
    <source>
        <dbReference type="ARBA" id="ARBA00005224"/>
    </source>
</evidence>
<evidence type="ECO:0000313" key="17">
    <source>
        <dbReference type="Proteomes" id="UP000828390"/>
    </source>
</evidence>
<dbReference type="PROSITE" id="PS00376">
    <property type="entry name" value="ADOMET_SYNTHASE_1"/>
    <property type="match status" value="1"/>
</dbReference>
<organism evidence="16 17">
    <name type="scientific">Dreissena polymorpha</name>
    <name type="common">Zebra mussel</name>
    <name type="synonym">Mytilus polymorpha</name>
    <dbReference type="NCBI Taxonomy" id="45954"/>
    <lineage>
        <taxon>Eukaryota</taxon>
        <taxon>Metazoa</taxon>
        <taxon>Spiralia</taxon>
        <taxon>Lophotrochozoa</taxon>
        <taxon>Mollusca</taxon>
        <taxon>Bivalvia</taxon>
        <taxon>Autobranchia</taxon>
        <taxon>Heteroconchia</taxon>
        <taxon>Euheterodonta</taxon>
        <taxon>Imparidentia</taxon>
        <taxon>Neoheterodontei</taxon>
        <taxon>Myida</taxon>
        <taxon>Dreissenoidea</taxon>
        <taxon>Dreissenidae</taxon>
        <taxon>Dreissena</taxon>
    </lineage>
</organism>
<keyword evidence="4 11" id="KW-0808">Transferase</keyword>
<dbReference type="GO" id="GO:0046872">
    <property type="term" value="F:metal ion binding"/>
    <property type="evidence" value="ECO:0007669"/>
    <property type="project" value="UniProtKB-KW"/>
</dbReference>
<evidence type="ECO:0000259" key="13">
    <source>
        <dbReference type="Pfam" id="PF00438"/>
    </source>
</evidence>
<keyword evidence="6 11" id="KW-0547">Nucleotide-binding</keyword>
<dbReference type="GO" id="GO:0006730">
    <property type="term" value="P:one-carbon metabolic process"/>
    <property type="evidence" value="ECO:0007669"/>
    <property type="project" value="UniProtKB-KW"/>
</dbReference>
<keyword evidence="8 11" id="KW-0460">Magnesium</keyword>
<evidence type="ECO:0000256" key="10">
    <source>
        <dbReference type="ARBA" id="ARBA00048344"/>
    </source>
</evidence>
<dbReference type="AlphaFoldDB" id="A0A9D4RC16"/>
<protein>
    <recommendedName>
        <fullName evidence="11">S-adenosylmethionine synthase</fullName>
        <ecNumber evidence="11">2.5.1.6</ecNumber>
    </recommendedName>
</protein>
<keyword evidence="5 11" id="KW-0479">Metal-binding</keyword>
<comment type="function">
    <text evidence="11">Catalyzes the formation of S-adenosylmethionine from methionine and ATP.</text>
</comment>
<evidence type="ECO:0000256" key="12">
    <source>
        <dbReference type="RuleBase" id="RU004462"/>
    </source>
</evidence>
<dbReference type="NCBIfam" id="TIGR01034">
    <property type="entry name" value="metK"/>
    <property type="match status" value="1"/>
</dbReference>
<dbReference type="OrthoDB" id="5852090at2759"/>
<accession>A0A9D4RC16</accession>
<evidence type="ECO:0000256" key="5">
    <source>
        <dbReference type="ARBA" id="ARBA00022723"/>
    </source>
</evidence>
<dbReference type="PIRSF" id="PIRSF000497">
    <property type="entry name" value="MAT"/>
    <property type="match status" value="1"/>
</dbReference>
<comment type="catalytic activity">
    <reaction evidence="10 11">
        <text>L-methionine + ATP + H2O = S-adenosyl-L-methionine + phosphate + diphosphate</text>
        <dbReference type="Rhea" id="RHEA:21080"/>
        <dbReference type="ChEBI" id="CHEBI:15377"/>
        <dbReference type="ChEBI" id="CHEBI:30616"/>
        <dbReference type="ChEBI" id="CHEBI:33019"/>
        <dbReference type="ChEBI" id="CHEBI:43474"/>
        <dbReference type="ChEBI" id="CHEBI:57844"/>
        <dbReference type="ChEBI" id="CHEBI:59789"/>
        <dbReference type="EC" id="2.5.1.6"/>
    </reaction>
</comment>
<evidence type="ECO:0000259" key="14">
    <source>
        <dbReference type="Pfam" id="PF02772"/>
    </source>
</evidence>
<dbReference type="Pfam" id="PF02772">
    <property type="entry name" value="S-AdoMet_synt_M"/>
    <property type="match status" value="1"/>
</dbReference>
<dbReference type="FunFam" id="3.30.300.10:FF:000004">
    <property type="entry name" value="S-adenosylmethionine synthase"/>
    <property type="match status" value="1"/>
</dbReference>
<dbReference type="PANTHER" id="PTHR11964">
    <property type="entry name" value="S-ADENOSYLMETHIONINE SYNTHETASE"/>
    <property type="match status" value="1"/>
</dbReference>
<dbReference type="InterPro" id="IPR022636">
    <property type="entry name" value="S-AdoMet_synthetase_sfam"/>
</dbReference>
<comment type="cofactor">
    <cofactor evidence="11">
        <name>Mg(2+)</name>
        <dbReference type="ChEBI" id="CHEBI:18420"/>
    </cofactor>
    <text evidence="11">Binds 2 magnesium ions per subunit. The magnesium ions interact primarily with the substrate.</text>
</comment>
<evidence type="ECO:0000259" key="15">
    <source>
        <dbReference type="Pfam" id="PF02773"/>
    </source>
</evidence>
<comment type="caution">
    <text evidence="16">The sequence shown here is derived from an EMBL/GenBank/DDBJ whole genome shotgun (WGS) entry which is preliminary data.</text>
</comment>
<dbReference type="Gene3D" id="3.30.300.10">
    <property type="match status" value="3"/>
</dbReference>
<dbReference type="InterPro" id="IPR022628">
    <property type="entry name" value="S-AdoMet_synt_N"/>
</dbReference>
<comment type="similarity">
    <text evidence="2 12">Belongs to the AdoMet synthase family.</text>
</comment>
<gene>
    <name evidence="16" type="ORF">DPMN_024154</name>
</gene>
<keyword evidence="9 11" id="KW-0630">Potassium</keyword>
<evidence type="ECO:0000256" key="11">
    <source>
        <dbReference type="RuleBase" id="RU000541"/>
    </source>
</evidence>
<feature type="domain" description="S-adenosylmethionine synthetase central" evidence="14">
    <location>
        <begin position="149"/>
        <end position="270"/>
    </location>
</feature>
<evidence type="ECO:0000256" key="7">
    <source>
        <dbReference type="ARBA" id="ARBA00022840"/>
    </source>
</evidence>
<evidence type="ECO:0000313" key="16">
    <source>
        <dbReference type="EMBL" id="KAH3861227.1"/>
    </source>
</evidence>
<comment type="pathway">
    <text evidence="1 11">Amino-acid biosynthesis; S-adenosyl-L-methionine biosynthesis; S-adenosyl-L-methionine from L-methionine: step 1/1.</text>
</comment>
<keyword evidence="7 11" id="KW-0067">ATP-binding</keyword>
<dbReference type="FunFam" id="3.30.300.10:FF:000001">
    <property type="entry name" value="S-adenosylmethionine synthase"/>
    <property type="match status" value="1"/>
</dbReference>
<dbReference type="PROSITE" id="PS00377">
    <property type="entry name" value="ADOMET_SYNTHASE_2"/>
    <property type="match status" value="1"/>
</dbReference>
<evidence type="ECO:0000256" key="3">
    <source>
        <dbReference type="ARBA" id="ARBA00022563"/>
    </source>
</evidence>
<feature type="domain" description="S-adenosylmethionine synthetase N-terminal" evidence="13">
    <location>
        <begin position="38"/>
        <end position="135"/>
    </location>
</feature>
<reference evidence="16" key="1">
    <citation type="journal article" date="2019" name="bioRxiv">
        <title>The Genome of the Zebra Mussel, Dreissena polymorpha: A Resource for Invasive Species Research.</title>
        <authorList>
            <person name="McCartney M.A."/>
            <person name="Auch B."/>
            <person name="Kono T."/>
            <person name="Mallez S."/>
            <person name="Zhang Y."/>
            <person name="Obille A."/>
            <person name="Becker A."/>
            <person name="Abrahante J.E."/>
            <person name="Garbe J."/>
            <person name="Badalamenti J.P."/>
            <person name="Herman A."/>
            <person name="Mangelson H."/>
            <person name="Liachko I."/>
            <person name="Sullivan S."/>
            <person name="Sone E.D."/>
            <person name="Koren S."/>
            <person name="Silverstein K.A.T."/>
            <person name="Beckman K.B."/>
            <person name="Gohl D.M."/>
        </authorList>
    </citation>
    <scope>NUCLEOTIDE SEQUENCE</scope>
    <source>
        <strain evidence="16">Duluth1</strain>
        <tissue evidence="16">Whole animal</tissue>
    </source>
</reference>
<sequence length="415" mass="46004">MSEQSSMNGSEAGQHPEHYKEIHHHYAEECSQDDIGTFLFTSESVGEGHPDKICDQVSDAILDAHLKQDPNAKVACETVSKTGMILCCGEITSMAKVDYQKVIRNTVKQIGYDDSSKGFDYKTCNVLIALEEQSPDIAQGVHLARDEDDIGAGDQGLMFGYATDETEECMPLTVVLSHQLNAKIAQLRRSGEMAWARPDSKTQVTAEYKYEDGACVPLRVHTVVISVQHSPDITVEQLRKELMEKVVLTVIPKKFLDDRTIYHLQPSGQFIIGGPQSDAGLTGRKIIVDTYGGWGAHGGGAFSGKDFSKVDRSAAYAARWVAKSLVKAGLCRRVLVQLSYAIGVSQPLSITVLSYGTSQKSERELLQIVRNNFDLRPGRIVKDLNLRDPIYQKTACYGHFGRPEFTWEQPKNLKF</sequence>
<dbReference type="Pfam" id="PF00438">
    <property type="entry name" value="S-AdoMet_synt_N"/>
    <property type="match status" value="1"/>
</dbReference>
<evidence type="ECO:0000256" key="2">
    <source>
        <dbReference type="ARBA" id="ARBA00009685"/>
    </source>
</evidence>
<dbReference type="InterPro" id="IPR022629">
    <property type="entry name" value="S-AdoMet_synt_central"/>
</dbReference>
<keyword evidence="3 11" id="KW-0554">One-carbon metabolism</keyword>
<name>A0A9D4RC16_DREPO</name>
<evidence type="ECO:0000256" key="4">
    <source>
        <dbReference type="ARBA" id="ARBA00022679"/>
    </source>
</evidence>
<dbReference type="HAMAP" id="MF_00086">
    <property type="entry name" value="S_AdoMet_synth1"/>
    <property type="match status" value="1"/>
</dbReference>
<dbReference type="Pfam" id="PF02773">
    <property type="entry name" value="S-AdoMet_synt_C"/>
    <property type="match status" value="1"/>
</dbReference>